<reference evidence="9 10" key="1">
    <citation type="submission" date="2018-05" db="EMBL/GenBank/DDBJ databases">
        <title>Rhodohalobacter halophilus gen. nov., sp. nov., a moderately halophilic member of the family Balneolaceae.</title>
        <authorList>
            <person name="Liu Z.-W."/>
        </authorList>
    </citation>
    <scope>NUCLEOTIDE SEQUENCE [LARGE SCALE GENOMIC DNA]</scope>
    <source>
        <strain evidence="9 10">8A47</strain>
    </source>
</reference>
<dbReference type="InterPro" id="IPR035952">
    <property type="entry name" value="Rhomboid-like_sf"/>
</dbReference>
<dbReference type="EMBL" id="QGGB01000006">
    <property type="protein sequence ID" value="PWN06677.1"/>
    <property type="molecule type" value="Genomic_DNA"/>
</dbReference>
<feature type="transmembrane region" description="Helical" evidence="7">
    <location>
        <begin position="99"/>
        <end position="119"/>
    </location>
</feature>
<dbReference type="PANTHER" id="PTHR43731:SF14">
    <property type="entry name" value="PRESENILIN-ASSOCIATED RHOMBOID-LIKE PROTEIN, MITOCHONDRIAL"/>
    <property type="match status" value="1"/>
</dbReference>
<dbReference type="RefSeq" id="WP_109646791.1">
    <property type="nucleotide sequence ID" value="NZ_QGGB01000006.1"/>
</dbReference>
<evidence type="ECO:0000259" key="8">
    <source>
        <dbReference type="Pfam" id="PF01694"/>
    </source>
</evidence>
<comment type="subcellular location">
    <subcellularLocation>
        <location evidence="1">Membrane</location>
        <topology evidence="1">Multi-pass membrane protein</topology>
    </subcellularLocation>
</comment>
<keyword evidence="10" id="KW-1185">Reference proteome</keyword>
<dbReference type="Proteomes" id="UP000245533">
    <property type="component" value="Unassembled WGS sequence"/>
</dbReference>
<dbReference type="OrthoDB" id="9807874at2"/>
<evidence type="ECO:0000256" key="7">
    <source>
        <dbReference type="SAM" id="Phobius"/>
    </source>
</evidence>
<dbReference type="Gene3D" id="1.20.1540.10">
    <property type="entry name" value="Rhomboid-like"/>
    <property type="match status" value="1"/>
</dbReference>
<keyword evidence="3 7" id="KW-0812">Transmembrane</keyword>
<gene>
    <name evidence="9" type="ORF">DDZ15_09180</name>
</gene>
<comment type="caution">
    <text evidence="9">The sequence shown here is derived from an EMBL/GenBank/DDBJ whole genome shotgun (WGS) entry which is preliminary data.</text>
</comment>
<proteinExistence type="inferred from homology"/>
<keyword evidence="5 7" id="KW-1133">Transmembrane helix</keyword>
<accession>A0A316TPZ5</accession>
<evidence type="ECO:0000256" key="1">
    <source>
        <dbReference type="ARBA" id="ARBA00004141"/>
    </source>
</evidence>
<dbReference type="Pfam" id="PF01694">
    <property type="entry name" value="Rhomboid"/>
    <property type="match status" value="1"/>
</dbReference>
<evidence type="ECO:0000256" key="6">
    <source>
        <dbReference type="ARBA" id="ARBA00023136"/>
    </source>
</evidence>
<sequence>MNYNDSNYSPNTQFSIFPPAVKHLIIINALAFLALMNPLFQGYLMEYGALWPIGSGLFAPWQLVTYMFLHGGFGHIFFNLFALWIFGQGIENYWGTKRFATYYFLTGIGAALLHMWIAGSGAPTIGASGAVYGILLAFGMMFPDRYIMLLIPPIPIKAKYFVAIFGAIELFSGLMRPDSGVAHFAHLGGMVVGFALIKIWGLKGESQSQNYY</sequence>
<organism evidence="9 10">
    <name type="scientific">Rhodohalobacter mucosus</name>
    <dbReference type="NCBI Taxonomy" id="2079485"/>
    <lineage>
        <taxon>Bacteria</taxon>
        <taxon>Pseudomonadati</taxon>
        <taxon>Balneolota</taxon>
        <taxon>Balneolia</taxon>
        <taxon>Balneolales</taxon>
        <taxon>Balneolaceae</taxon>
        <taxon>Rhodohalobacter</taxon>
    </lineage>
</organism>
<dbReference type="InterPro" id="IPR050925">
    <property type="entry name" value="Rhomboid_protease_S54"/>
</dbReference>
<keyword evidence="4" id="KW-0378">Hydrolase</keyword>
<protein>
    <submittedName>
        <fullName evidence="9">DUF1751 domain-containing protein</fullName>
    </submittedName>
</protein>
<dbReference type="GO" id="GO:0016020">
    <property type="term" value="C:membrane"/>
    <property type="evidence" value="ECO:0007669"/>
    <property type="project" value="UniProtKB-SubCell"/>
</dbReference>
<evidence type="ECO:0000313" key="10">
    <source>
        <dbReference type="Proteomes" id="UP000245533"/>
    </source>
</evidence>
<feature type="transmembrane region" description="Helical" evidence="7">
    <location>
        <begin position="64"/>
        <end position="87"/>
    </location>
</feature>
<feature type="domain" description="Peptidase S54 rhomboid" evidence="8">
    <location>
        <begin position="60"/>
        <end position="198"/>
    </location>
</feature>
<feature type="transmembrane region" description="Helical" evidence="7">
    <location>
        <begin position="24"/>
        <end position="44"/>
    </location>
</feature>
<name>A0A316TPZ5_9BACT</name>
<evidence type="ECO:0000256" key="2">
    <source>
        <dbReference type="ARBA" id="ARBA00009045"/>
    </source>
</evidence>
<keyword evidence="6 7" id="KW-0472">Membrane</keyword>
<dbReference type="SUPFAM" id="SSF144091">
    <property type="entry name" value="Rhomboid-like"/>
    <property type="match status" value="1"/>
</dbReference>
<evidence type="ECO:0000256" key="4">
    <source>
        <dbReference type="ARBA" id="ARBA00022801"/>
    </source>
</evidence>
<dbReference type="PANTHER" id="PTHR43731">
    <property type="entry name" value="RHOMBOID PROTEASE"/>
    <property type="match status" value="1"/>
</dbReference>
<feature type="transmembrane region" description="Helical" evidence="7">
    <location>
        <begin position="125"/>
        <end position="146"/>
    </location>
</feature>
<evidence type="ECO:0000256" key="3">
    <source>
        <dbReference type="ARBA" id="ARBA00022692"/>
    </source>
</evidence>
<comment type="similarity">
    <text evidence="2">Belongs to the peptidase S54 family.</text>
</comment>
<dbReference type="AlphaFoldDB" id="A0A316TPZ5"/>
<dbReference type="InterPro" id="IPR022764">
    <property type="entry name" value="Peptidase_S54_rhomboid_dom"/>
</dbReference>
<evidence type="ECO:0000313" key="9">
    <source>
        <dbReference type="EMBL" id="PWN06677.1"/>
    </source>
</evidence>
<evidence type="ECO:0000256" key="5">
    <source>
        <dbReference type="ARBA" id="ARBA00022989"/>
    </source>
</evidence>
<feature type="transmembrane region" description="Helical" evidence="7">
    <location>
        <begin position="181"/>
        <end position="201"/>
    </location>
</feature>
<dbReference type="GO" id="GO:0004252">
    <property type="term" value="F:serine-type endopeptidase activity"/>
    <property type="evidence" value="ECO:0007669"/>
    <property type="project" value="InterPro"/>
</dbReference>